<evidence type="ECO:0000313" key="2">
    <source>
        <dbReference type="Proteomes" id="UP000578819"/>
    </source>
</evidence>
<comment type="caution">
    <text evidence="1">The sequence shown here is derived from an EMBL/GenBank/DDBJ whole genome shotgun (WGS) entry which is preliminary data.</text>
</comment>
<dbReference type="InterPro" id="IPR004401">
    <property type="entry name" value="YbaB/EbfC"/>
</dbReference>
<organism evidence="1 2">
    <name type="scientific">Micromonospora polyrhachis</name>
    <dbReference type="NCBI Taxonomy" id="1282883"/>
    <lineage>
        <taxon>Bacteria</taxon>
        <taxon>Bacillati</taxon>
        <taxon>Actinomycetota</taxon>
        <taxon>Actinomycetes</taxon>
        <taxon>Micromonosporales</taxon>
        <taxon>Micromonosporaceae</taxon>
        <taxon>Micromonospora</taxon>
    </lineage>
</organism>
<dbReference type="GO" id="GO:0003677">
    <property type="term" value="F:DNA binding"/>
    <property type="evidence" value="ECO:0007669"/>
    <property type="project" value="UniProtKB-KW"/>
</dbReference>
<gene>
    <name evidence="1" type="ORF">FHR38_003964</name>
</gene>
<dbReference type="Pfam" id="PF02575">
    <property type="entry name" value="YbaB_DNA_bd"/>
    <property type="match status" value="1"/>
</dbReference>
<reference evidence="1 2" key="1">
    <citation type="submission" date="2020-08" db="EMBL/GenBank/DDBJ databases">
        <title>Sequencing the genomes of 1000 actinobacteria strains.</title>
        <authorList>
            <person name="Klenk H.-P."/>
        </authorList>
    </citation>
    <scope>NUCLEOTIDE SEQUENCE [LARGE SCALE GENOMIC DNA]</scope>
    <source>
        <strain evidence="1 2">DSM 45886</strain>
    </source>
</reference>
<dbReference type="Proteomes" id="UP000578819">
    <property type="component" value="Unassembled WGS sequence"/>
</dbReference>
<dbReference type="InterPro" id="IPR036894">
    <property type="entry name" value="YbaB-like_sf"/>
</dbReference>
<accession>A0A7W7SSV9</accession>
<dbReference type="Gene3D" id="3.30.1310.10">
    <property type="entry name" value="Nucleoid-associated protein YbaB-like domain"/>
    <property type="match status" value="1"/>
</dbReference>
<protein>
    <submittedName>
        <fullName evidence="1">DNA-binding protein YbaB</fullName>
    </submittedName>
</protein>
<proteinExistence type="predicted"/>
<name>A0A7W7SSV9_9ACTN</name>
<dbReference type="AlphaFoldDB" id="A0A7W7SSV9"/>
<dbReference type="EMBL" id="JACHJW010000001">
    <property type="protein sequence ID" value="MBB4960231.1"/>
    <property type="molecule type" value="Genomic_DNA"/>
</dbReference>
<keyword evidence="2" id="KW-1185">Reference proteome</keyword>
<dbReference type="SUPFAM" id="SSF82607">
    <property type="entry name" value="YbaB-like"/>
    <property type="match status" value="1"/>
</dbReference>
<keyword evidence="1" id="KW-0238">DNA-binding</keyword>
<dbReference type="RefSeq" id="WP_184536042.1">
    <property type="nucleotide sequence ID" value="NZ_JACHJW010000001.1"/>
</dbReference>
<evidence type="ECO:0000313" key="1">
    <source>
        <dbReference type="EMBL" id="MBB4960231.1"/>
    </source>
</evidence>
<sequence>MDHDAMRAYTDQLTVRFEKLRVEAAQVQGRVTAIRATATSPDGYVTVVVDHQGQVQRLDIDPRVYRRPDSKQLAETILETIRRAVADAGRQVTEAAGDDRLTALPANPFDLDLDAVFDEFDRRVETLPTEGSR</sequence>